<dbReference type="AlphaFoldDB" id="A0AB34JE83"/>
<evidence type="ECO:0000313" key="1">
    <source>
        <dbReference type="EMBL" id="KAL1520154.1"/>
    </source>
</evidence>
<evidence type="ECO:0000313" key="2">
    <source>
        <dbReference type="Proteomes" id="UP001515480"/>
    </source>
</evidence>
<name>A0AB34JE83_PRYPA</name>
<proteinExistence type="predicted"/>
<accession>A0AB34JE83</accession>
<dbReference type="Proteomes" id="UP001515480">
    <property type="component" value="Unassembled WGS sequence"/>
</dbReference>
<organism evidence="1 2">
    <name type="scientific">Prymnesium parvum</name>
    <name type="common">Toxic golden alga</name>
    <dbReference type="NCBI Taxonomy" id="97485"/>
    <lineage>
        <taxon>Eukaryota</taxon>
        <taxon>Haptista</taxon>
        <taxon>Haptophyta</taxon>
        <taxon>Prymnesiophyceae</taxon>
        <taxon>Prymnesiales</taxon>
        <taxon>Prymnesiaceae</taxon>
        <taxon>Prymnesium</taxon>
    </lineage>
</organism>
<keyword evidence="2" id="KW-1185">Reference proteome</keyword>
<comment type="caution">
    <text evidence="1">The sequence shown here is derived from an EMBL/GenBank/DDBJ whole genome shotgun (WGS) entry which is preliminary data.</text>
</comment>
<sequence length="246" mass="24987">MARFSLASRAARRLACTSSFYDSQSGRHVVVPTTLQCHLSLAALASDRVGSACRHLISPEGKPVRGLASVAHAIAADADGAAAAIAAGHDVYLDVRDVPQGLAAVRALVEGGRAARAILSPRLCEEAADAQLAAAELADAGAQVLFLPAGAGASEDALRESVESVVEVDVEGAPMGARVGLCVAPGTHAAPLMAFAHRELGVLHFMSCLAGTRAPRPSEVLAALGVAKSDAAYSSLFLAEHVPDAA</sequence>
<dbReference type="EMBL" id="JBGBPQ010000009">
    <property type="protein sequence ID" value="KAL1520154.1"/>
    <property type="molecule type" value="Genomic_DNA"/>
</dbReference>
<gene>
    <name evidence="1" type="ORF">AB1Y20_023624</name>
</gene>
<protein>
    <submittedName>
        <fullName evidence="1">Uncharacterized protein</fullName>
    </submittedName>
</protein>
<reference evidence="1 2" key="1">
    <citation type="journal article" date="2024" name="Science">
        <title>Giant polyketide synthase enzymes in the biosynthesis of giant marine polyether toxins.</title>
        <authorList>
            <person name="Fallon T.R."/>
            <person name="Shende V.V."/>
            <person name="Wierzbicki I.H."/>
            <person name="Pendleton A.L."/>
            <person name="Watervoot N.F."/>
            <person name="Auber R.P."/>
            <person name="Gonzalez D.J."/>
            <person name="Wisecaver J.H."/>
            <person name="Moore B.S."/>
        </authorList>
    </citation>
    <scope>NUCLEOTIDE SEQUENCE [LARGE SCALE GENOMIC DNA]</scope>
    <source>
        <strain evidence="1 2">12B1</strain>
    </source>
</reference>